<feature type="compositionally biased region" description="Basic and acidic residues" evidence="1">
    <location>
        <begin position="113"/>
        <end position="124"/>
    </location>
</feature>
<dbReference type="Pfam" id="PF07883">
    <property type="entry name" value="Cupin_2"/>
    <property type="match status" value="1"/>
</dbReference>
<organism evidence="3 4">
    <name type="scientific">Halobaculum magnesiiphilum</name>
    <dbReference type="NCBI Taxonomy" id="1017351"/>
    <lineage>
        <taxon>Archaea</taxon>
        <taxon>Methanobacteriati</taxon>
        <taxon>Methanobacteriota</taxon>
        <taxon>Stenosarchaea group</taxon>
        <taxon>Halobacteria</taxon>
        <taxon>Halobacteriales</taxon>
        <taxon>Haloferacaceae</taxon>
        <taxon>Halobaculum</taxon>
    </lineage>
</organism>
<dbReference type="KEGG" id="hmp:K6T50_07765"/>
<evidence type="ECO:0000256" key="1">
    <source>
        <dbReference type="SAM" id="MobiDB-lite"/>
    </source>
</evidence>
<dbReference type="InterPro" id="IPR011051">
    <property type="entry name" value="RmlC_Cupin_sf"/>
</dbReference>
<dbReference type="PANTHER" id="PTHR36114">
    <property type="entry name" value="16.7 KDA PROTEIN IN WHIE LOCUS"/>
    <property type="match status" value="1"/>
</dbReference>
<feature type="domain" description="Cupin type-2" evidence="2">
    <location>
        <begin position="38"/>
        <end position="97"/>
    </location>
</feature>
<keyword evidence="4" id="KW-1185">Reference proteome</keyword>
<dbReference type="Proteomes" id="UP000826254">
    <property type="component" value="Chromosome"/>
</dbReference>
<dbReference type="InterPro" id="IPR013096">
    <property type="entry name" value="Cupin_2"/>
</dbReference>
<gene>
    <name evidence="3" type="ORF">K6T50_07765</name>
</gene>
<dbReference type="CDD" id="cd02226">
    <property type="entry name" value="cupin_YdbB-like"/>
    <property type="match status" value="1"/>
</dbReference>
<evidence type="ECO:0000313" key="4">
    <source>
        <dbReference type="Proteomes" id="UP000826254"/>
    </source>
</evidence>
<dbReference type="InterPro" id="IPR052044">
    <property type="entry name" value="PKS_Associated_Protein"/>
</dbReference>
<evidence type="ECO:0000313" key="3">
    <source>
        <dbReference type="EMBL" id="QZP36247.1"/>
    </source>
</evidence>
<sequence length="166" mass="17624">MEKVSLAEGFDSVEEPWSPRLAAELNGQAVKLARLDGEFVWHSHPDADELFWVIEGGPLDIEFREEPTATLSAGELLVVPAGVEHRPVAHEEANVALFEPAGTENTGDAGDTGDERTNAVRELETGVSRGRVGVDEAGESADDADGTADGRDRDDESGTGGEGRVE</sequence>
<feature type="compositionally biased region" description="Acidic residues" evidence="1">
    <location>
        <begin position="136"/>
        <end position="146"/>
    </location>
</feature>
<dbReference type="EMBL" id="CP081958">
    <property type="protein sequence ID" value="QZP36247.1"/>
    <property type="molecule type" value="Genomic_DNA"/>
</dbReference>
<feature type="region of interest" description="Disordered" evidence="1">
    <location>
        <begin position="97"/>
        <end position="166"/>
    </location>
</feature>
<name>A0A8T8W8S4_9EURY</name>
<proteinExistence type="predicted"/>
<dbReference type="InterPro" id="IPR014710">
    <property type="entry name" value="RmlC-like_jellyroll"/>
</dbReference>
<protein>
    <submittedName>
        <fullName evidence="3">Cupin domain-containing protein</fullName>
    </submittedName>
</protein>
<accession>A0A8T8W8S4</accession>
<dbReference type="AlphaFoldDB" id="A0A8T8W8S4"/>
<evidence type="ECO:0000259" key="2">
    <source>
        <dbReference type="Pfam" id="PF07883"/>
    </source>
</evidence>
<dbReference type="SUPFAM" id="SSF51182">
    <property type="entry name" value="RmlC-like cupins"/>
    <property type="match status" value="1"/>
</dbReference>
<dbReference type="Gene3D" id="2.60.120.10">
    <property type="entry name" value="Jelly Rolls"/>
    <property type="match status" value="1"/>
</dbReference>
<reference evidence="3 4" key="1">
    <citation type="journal article" date="2021" name="Int. J. Syst. Evol. Microbiol.">
        <title>Halobaculum halophilum sp. nov. and Halobaculum salinum sp. nov., isolated from salt lake and saline soil.</title>
        <authorList>
            <person name="Cui H.L."/>
            <person name="Shi X.W."/>
            <person name="Yin X.M."/>
            <person name="Yang X.Y."/>
            <person name="Hou J."/>
            <person name="Zhu L."/>
        </authorList>
    </citation>
    <scope>NUCLEOTIDE SEQUENCE [LARGE SCALE GENOMIC DNA]</scope>
    <source>
        <strain evidence="3 4">NBRC 109044</strain>
    </source>
</reference>
<dbReference type="PANTHER" id="PTHR36114:SF1">
    <property type="entry name" value="16.7 KDA PROTEIN IN WHIE LOCUS"/>
    <property type="match status" value="1"/>
</dbReference>